<sequence length="2445" mass="255883">MCLQCAFDVPVIITVLFVCPCPATHGVQMLFSRLNIRPWRTRTIAVGTVMAVAVTTIAGAPEALAADKARAAAVAAAKATSTQEHVTERPDMTSAGLAARLQNSRVEVTSERTEESTSWINPDGTVTTEINSGPIRVKRGDGWAPVDTTLVQDGNRLVPKAAVADIDFSADGSGAFASIADDTTVKVNGKRKGKVRRFGLKWAGQLGRPEVSGSTMTWRDVAPGADLVVQAQARGFVHFVVFRERPTGPVEIKLPIELSGMKFGQRADHGLQLADDSSGKVIAAAPAPQMWDAAAEESPDQGKRAEVASEIVNGPDGPAFVLKPDAAFLSDPAVQFPVTVDPWMNLTLQTDTFVSTDYPSSQTGGTWLHAGKFGSGAKTARTYLQFGLNGLTRKHILNADLTLSNYKSNACGSSVGSGVQVRRVTSAWQSSTLTLAAQPSTTTTGAVTNTNAYGDPDCAESTMLFSIEDIVQAWSDGTANYGLQIRAVNESDATNWRMFRSSENTAGMAGPKITVEWNSYPTVPSALSITPSAGGTNGGTYVTSLTPTLAGLVGDGEWDTERIDFEILRDPAYPAEGTGTVWSGAVTGLQQGELGKIQVPAGKLADGKHYQWRARGFDGTDYSRSWSALKSFTVDVTDPTAPTVSLPSYPANVWSAKQTQPVTATLDTTSADGSGYYWGLDDPSAPNLAADNDGGGDPLTISIDPTQGWHTLYVKTRDMALRTSTVTAYSFGAGVGQVTKPLDEDRTQAAIALAAKAAPDRTGVRYEYKADVKTDATWSAVPATDVTVPGSPTPITGWPVTRTDTSQPFAELYWDVAHTMRTAGRGDGPVALRACFTSGTADNCSDAVGFTLERTAFGASYATTPLGPGTAALLTGDYSVGATDVSAFELSVSRGHTTLAPATVTGAGGVFGPGWTASFPTGSSTVAGSQFEDHTDKGYVLFTGPDGSQLTYTKQADGTYQGVSDATDGSTVVKDSPTQFTHTDATGVKTVFKAAAVAPTAPAHLFAATAAPAVASVNEPDPLEIGVKFTADQPGLITGVRFYKGPGNTGTHIGNLWTTSGQNLATGTFTGETASGWQTLTFTAPVQVSPGTTYVASYFAPAGHYSFDDNFFATATDSPPLHAPATTEVYGGNGVYGYGTASTFPSGSFRGGNYWVDVEFVPNQGAPDPALSTVSTTSLFGVAATPGTVASTDPDPVELGVKFTADQPGFITGVRFYKGPGNTGTHIGNLWTASGQKIATGTFTEETESGWQTLTFPAPIRVTPATTYIASYFAPTGHYSFDGNYFASAKDSPPLHAPATSAVYGGNGVFSYGTASQFPTGSFGGGNYWVDVNFATDLTRWVVSSVDEPGQENTTTYKLDGQGRVTRMLAPVPAGVDCSASLVAGCKTLDITYASATTATGIASGWGDYAGLVKSISYTAYDPATSAMKSTIVATYGYDSTGHLRTVTDPRVALTTTYYYTGEGRLSQVTPPGLAPWRMEYDTTGRIAHVTRTSPQGELTQAIAYNLPIGGTGAPIDLTSTQTTKWAQATDLPRVGAAVFPASKVPDRAGDGSYQPTAPDFEYSQLTYMDVNGRAVNAAVYGAGAWQVSASRYDDYGNIVWEIGPGNRAQALAPTADTDSYAAGRTTSAERADLLATVTAYDDYGNVVTTDGPTHRVALASGTVVSARQHTAYTYDEGLPSNNLALGLVTTTKTSPRVVDATAGLTAADTRTLKTGYAPIVSGDPSGWDLAQPTSQTTLVPGGTDIVQRVRYDDAGRQIERWMPSSAGSDAGTTITTYYTSSANSVAACGNKPEWAGLVCRTAPAAQPTGQSLPVTTTRYGYFGGATTVTEDTGSVVRTSTSTYDGAGRVTNTSLSVTPASAGGTAVPDVTYTYNPATGLQTAVTAGGASVSTAYDTLGRVTSTTDADGNVSTTGYDAAGRVLTVNDGKGTYTYTYDGTDATGKAERRGLVTSVNTGGAGTFTGAYTADGALAQQNLPGGLTASSSYDNSGRNIALTYAKAGAKWLNFSAVPDADGRIVQMVSAQGSMQEYTYDGAGRLTKVADTWGTQCTTRIYGFDSDTNRTSLTAYPADADGLCSTSTTPVSQTYGYDRADRITTSGYTYDAFGRTTQVPAAHVSGSGNVTVGYFASDMVASLTQGSQSSTFNLDPAGRIRSMTTTGGPRPGTVTNHYAGGSDSPAWITEANGTWTRNVTGLSGLGAIQTSGGITTLQLANLHGDVVATCDSGTGATGIQAYFEQTEYGSARPDTTNPTRYSWLGTAQRSFDTLAGFALMGVRLYNPITGRFLQVDPVIGGNANAYEYCGADPINCRDLDGKRSCGWICEGVAWLAGKALGVACAVSGLAFILCNGAMAGIVEVGKYIYMRSDGSQGGIKTGGLLSSFFKGFLLGAVSSTVVVKVVKFFNLKIRTFIYKYLAKYIPRKAWMYIDDFIYNLGQRLYNGTHRPW</sequence>
<dbReference type="InterPro" id="IPR006530">
    <property type="entry name" value="YD"/>
</dbReference>
<accession>A0A367F4N9</accession>
<protein>
    <submittedName>
        <fullName evidence="2">DUF4082 domain-containing protein</fullName>
    </submittedName>
</protein>
<evidence type="ECO:0000259" key="1">
    <source>
        <dbReference type="Pfam" id="PF13313"/>
    </source>
</evidence>
<dbReference type="Proteomes" id="UP000253094">
    <property type="component" value="Unassembled WGS sequence"/>
</dbReference>
<dbReference type="EMBL" id="QOIL01000022">
    <property type="protein sequence ID" value="RCG25328.1"/>
    <property type="molecule type" value="Genomic_DNA"/>
</dbReference>
<dbReference type="InterPro" id="IPR025141">
    <property type="entry name" value="DUF4082"/>
</dbReference>
<evidence type="ECO:0000313" key="3">
    <source>
        <dbReference type="Proteomes" id="UP000253094"/>
    </source>
</evidence>
<dbReference type="NCBIfam" id="TIGR01643">
    <property type="entry name" value="YD_repeat_2x"/>
    <property type="match status" value="2"/>
</dbReference>
<dbReference type="PANTHER" id="PTHR32305:SF15">
    <property type="entry name" value="PROTEIN RHSA-RELATED"/>
    <property type="match status" value="1"/>
</dbReference>
<gene>
    <name evidence="2" type="ORF">DQ384_31135</name>
</gene>
<reference evidence="2 3" key="1">
    <citation type="submission" date="2018-06" db="EMBL/GenBank/DDBJ databases">
        <title>Sphaerisporangium craniellae sp. nov., isolated from a marine sponge in the South China Sea.</title>
        <authorList>
            <person name="Li L."/>
        </authorList>
    </citation>
    <scope>NUCLEOTIDE SEQUENCE [LARGE SCALE GENOMIC DNA]</scope>
    <source>
        <strain evidence="2 3">CCTCC AA 208026</strain>
    </source>
</reference>
<dbReference type="Pfam" id="PF05593">
    <property type="entry name" value="RHS_repeat"/>
    <property type="match status" value="2"/>
</dbReference>
<dbReference type="PANTHER" id="PTHR32305">
    <property type="match status" value="1"/>
</dbReference>
<feature type="domain" description="DUF4082" evidence="1">
    <location>
        <begin position="1184"/>
        <end position="1330"/>
    </location>
</feature>
<dbReference type="OrthoDB" id="176279at2"/>
<name>A0A367F4N9_9ACTN</name>
<dbReference type="Gene3D" id="2.180.10.10">
    <property type="entry name" value="RHS repeat-associated core"/>
    <property type="match status" value="3"/>
</dbReference>
<comment type="caution">
    <text evidence="2">The sequence shown here is derived from an EMBL/GenBank/DDBJ whole genome shotgun (WGS) entry which is preliminary data.</text>
</comment>
<evidence type="ECO:0000313" key="2">
    <source>
        <dbReference type="EMBL" id="RCG25328.1"/>
    </source>
</evidence>
<dbReference type="Pfam" id="PF13313">
    <property type="entry name" value="DUF4082"/>
    <property type="match status" value="2"/>
</dbReference>
<dbReference type="InterPro" id="IPR031325">
    <property type="entry name" value="RHS_repeat"/>
</dbReference>
<keyword evidence="3" id="KW-1185">Reference proteome</keyword>
<feature type="domain" description="DUF4082" evidence="1">
    <location>
        <begin position="1010"/>
        <end position="1156"/>
    </location>
</feature>
<dbReference type="InterPro" id="IPR050708">
    <property type="entry name" value="T6SS_VgrG/RHS"/>
</dbReference>
<dbReference type="NCBIfam" id="NF033679">
    <property type="entry name" value="DNRLRE_dom"/>
    <property type="match status" value="1"/>
</dbReference>
<dbReference type="InterPro" id="IPR022385">
    <property type="entry name" value="Rhs_assc_core"/>
</dbReference>
<proteinExistence type="predicted"/>
<organism evidence="2 3">
    <name type="scientific">Sphaerisporangium album</name>
    <dbReference type="NCBI Taxonomy" id="509200"/>
    <lineage>
        <taxon>Bacteria</taxon>
        <taxon>Bacillati</taxon>
        <taxon>Actinomycetota</taxon>
        <taxon>Actinomycetes</taxon>
        <taxon>Streptosporangiales</taxon>
        <taxon>Streptosporangiaceae</taxon>
        <taxon>Sphaerisporangium</taxon>
    </lineage>
</organism>
<dbReference type="NCBIfam" id="TIGR03696">
    <property type="entry name" value="Rhs_assc_core"/>
    <property type="match status" value="1"/>
</dbReference>